<dbReference type="FunFam" id="1.10.472.10:FF:000040">
    <property type="entry name" value="D6-type cyclin"/>
    <property type="match status" value="1"/>
</dbReference>
<comment type="similarity">
    <text evidence="1">Belongs to the cyclin family. Cyclin D subfamily.</text>
</comment>
<feature type="domain" description="Cyclin C-terminal" evidence="8">
    <location>
        <begin position="196"/>
        <end position="319"/>
    </location>
</feature>
<evidence type="ECO:0000256" key="6">
    <source>
        <dbReference type="SAM" id="MobiDB-lite"/>
    </source>
</evidence>
<keyword evidence="10" id="KW-1185">Reference proteome</keyword>
<evidence type="ECO:0000313" key="10">
    <source>
        <dbReference type="Proteomes" id="UP001642360"/>
    </source>
</evidence>
<dbReference type="GO" id="GO:0051301">
    <property type="term" value="P:cell division"/>
    <property type="evidence" value="ECO:0007669"/>
    <property type="project" value="UniProtKB-KW"/>
</dbReference>
<dbReference type="FunFam" id="1.10.472.10:FF:000034">
    <property type="entry name" value="D2/4-type cyclin"/>
    <property type="match status" value="1"/>
</dbReference>
<keyword evidence="3 5" id="KW-0195">Cyclin</keyword>
<evidence type="ECO:0000259" key="7">
    <source>
        <dbReference type="SMART" id="SM00385"/>
    </source>
</evidence>
<accession>A0ABC8TKH3</accession>
<dbReference type="Gene3D" id="1.10.472.10">
    <property type="entry name" value="Cyclin-like"/>
    <property type="match status" value="2"/>
</dbReference>
<dbReference type="InterPro" id="IPR013763">
    <property type="entry name" value="Cyclin-like_dom"/>
</dbReference>
<dbReference type="PANTHER" id="PTHR10177">
    <property type="entry name" value="CYCLINS"/>
    <property type="match status" value="1"/>
</dbReference>
<evidence type="ECO:0000256" key="5">
    <source>
        <dbReference type="RuleBase" id="RU000383"/>
    </source>
</evidence>
<evidence type="ECO:0000256" key="4">
    <source>
        <dbReference type="ARBA" id="ARBA00023306"/>
    </source>
</evidence>
<evidence type="ECO:0000256" key="1">
    <source>
        <dbReference type="ARBA" id="ARBA00009065"/>
    </source>
</evidence>
<reference evidence="9 10" key="1">
    <citation type="submission" date="2024-02" db="EMBL/GenBank/DDBJ databases">
        <authorList>
            <person name="Vignale AGUSTIN F."/>
            <person name="Sosa J E."/>
            <person name="Modenutti C."/>
        </authorList>
    </citation>
    <scope>NUCLEOTIDE SEQUENCE [LARGE SCALE GENOMIC DNA]</scope>
</reference>
<dbReference type="AlphaFoldDB" id="A0ABC8TKH3"/>
<evidence type="ECO:0000256" key="2">
    <source>
        <dbReference type="ARBA" id="ARBA00022618"/>
    </source>
</evidence>
<evidence type="ECO:0000259" key="8">
    <source>
        <dbReference type="SMART" id="SM01332"/>
    </source>
</evidence>
<dbReference type="SMART" id="SM01332">
    <property type="entry name" value="Cyclin_C"/>
    <property type="match status" value="1"/>
</dbReference>
<proteinExistence type="inferred from homology"/>
<dbReference type="EMBL" id="CAUOFW020005347">
    <property type="protein sequence ID" value="CAK9169713.1"/>
    <property type="molecule type" value="Genomic_DNA"/>
</dbReference>
<evidence type="ECO:0000256" key="3">
    <source>
        <dbReference type="ARBA" id="ARBA00023127"/>
    </source>
</evidence>
<gene>
    <name evidence="9" type="ORF">ILEXP_LOCUS39185</name>
</gene>
<organism evidence="9 10">
    <name type="scientific">Ilex paraguariensis</name>
    <name type="common">yerba mate</name>
    <dbReference type="NCBI Taxonomy" id="185542"/>
    <lineage>
        <taxon>Eukaryota</taxon>
        <taxon>Viridiplantae</taxon>
        <taxon>Streptophyta</taxon>
        <taxon>Embryophyta</taxon>
        <taxon>Tracheophyta</taxon>
        <taxon>Spermatophyta</taxon>
        <taxon>Magnoliopsida</taxon>
        <taxon>eudicotyledons</taxon>
        <taxon>Gunneridae</taxon>
        <taxon>Pentapetalae</taxon>
        <taxon>asterids</taxon>
        <taxon>campanulids</taxon>
        <taxon>Aquifoliales</taxon>
        <taxon>Aquifoliaceae</taxon>
        <taxon>Ilex</taxon>
    </lineage>
</organism>
<dbReference type="CDD" id="cd20544">
    <property type="entry name" value="CYCLIN_AtCycD-like_rpt2"/>
    <property type="match status" value="1"/>
</dbReference>
<feature type="compositionally biased region" description="Basic and acidic residues" evidence="6">
    <location>
        <begin position="345"/>
        <end position="355"/>
    </location>
</feature>
<dbReference type="InterPro" id="IPR004367">
    <property type="entry name" value="Cyclin_C-dom"/>
</dbReference>
<dbReference type="InterPro" id="IPR039361">
    <property type="entry name" value="Cyclin"/>
</dbReference>
<keyword evidence="4" id="KW-0131">Cell cycle</keyword>
<dbReference type="SMART" id="SM00385">
    <property type="entry name" value="CYCLIN"/>
    <property type="match status" value="1"/>
</dbReference>
<name>A0ABC8TKH3_9AQUA</name>
<dbReference type="Pfam" id="PF02984">
    <property type="entry name" value="Cyclin_C"/>
    <property type="match status" value="1"/>
</dbReference>
<comment type="caution">
    <text evidence="9">The sequence shown here is derived from an EMBL/GenBank/DDBJ whole genome shotgun (WGS) entry which is preliminary data.</text>
</comment>
<dbReference type="CDD" id="cd20543">
    <property type="entry name" value="CYCLIN_AtCycD-like_rpt1"/>
    <property type="match status" value="1"/>
</dbReference>
<dbReference type="InterPro" id="IPR048258">
    <property type="entry name" value="Cyclins_cyclin-box"/>
</dbReference>
<feature type="domain" description="Cyclin-like" evidence="7">
    <location>
        <begin position="99"/>
        <end position="187"/>
    </location>
</feature>
<evidence type="ECO:0000313" key="9">
    <source>
        <dbReference type="EMBL" id="CAK9169713.1"/>
    </source>
</evidence>
<keyword evidence="2" id="KW-0132">Cell division</keyword>
<feature type="region of interest" description="Disordered" evidence="6">
    <location>
        <begin position="323"/>
        <end position="355"/>
    </location>
</feature>
<dbReference type="Proteomes" id="UP001642360">
    <property type="component" value="Unassembled WGS sequence"/>
</dbReference>
<dbReference type="Pfam" id="PF00134">
    <property type="entry name" value="Cyclin_N"/>
    <property type="match status" value="1"/>
</dbReference>
<protein>
    <submittedName>
        <fullName evidence="9">Uncharacterized protein</fullName>
    </submittedName>
</protein>
<dbReference type="PROSITE" id="PS00292">
    <property type="entry name" value="CYCLINS"/>
    <property type="match status" value="1"/>
</dbReference>
<dbReference type="SUPFAM" id="SSF47954">
    <property type="entry name" value="Cyclin-like"/>
    <property type="match status" value="2"/>
</dbReference>
<dbReference type="InterPro" id="IPR036915">
    <property type="entry name" value="Cyclin-like_sf"/>
</dbReference>
<dbReference type="InterPro" id="IPR006671">
    <property type="entry name" value="Cyclin_N"/>
</dbReference>
<sequence length="355" mass="39693">MADHSFVSEASNLLCTESENLCFDDLDSVATDNQTHQTNYQNLDFTNARSDPLIVLPSLSEESFGLMVEREKEHLPKDDYLKRLRSGELDLSVRREALEWILKAHAHYSFGALSFCLSMNYLDRFLSVYDLPKGKIWTSQLVAVACLSLSTKVEEIEVPLTVDLQVGDPKFVFEGKTIQRMELLVLSTLRWRMQGCTPCSFIDYFLRKINGDQIPSGLLVSRSVQLILTTIKGIDFLEFRPSEIAAAVAMCVSREIQVIDIDKALPCFIHVEEGRVLKCLELIQDLALISGSTNVANASVPSVPQSPSGVLDAAACLSYKSDERTVGSCPNSSHTSPDTKRRKLDRPFQEDDFKS</sequence>